<gene>
    <name evidence="1" type="ORF">UCREL1_3038</name>
</gene>
<accession>M7T012</accession>
<evidence type="ECO:0000313" key="1">
    <source>
        <dbReference type="EMBL" id="EMR69927.1"/>
    </source>
</evidence>
<organism evidence="1 2">
    <name type="scientific">Eutypa lata (strain UCR-EL1)</name>
    <name type="common">Grapevine dieback disease fungus</name>
    <name type="synonym">Eutypa armeniacae</name>
    <dbReference type="NCBI Taxonomy" id="1287681"/>
    <lineage>
        <taxon>Eukaryota</taxon>
        <taxon>Fungi</taxon>
        <taxon>Dikarya</taxon>
        <taxon>Ascomycota</taxon>
        <taxon>Pezizomycotina</taxon>
        <taxon>Sordariomycetes</taxon>
        <taxon>Xylariomycetidae</taxon>
        <taxon>Xylariales</taxon>
        <taxon>Diatrypaceae</taxon>
        <taxon>Eutypa</taxon>
    </lineage>
</organism>
<name>M7T012_EUTLA</name>
<dbReference type="HOGENOM" id="CLU_776198_0_0_1"/>
<keyword evidence="2" id="KW-1185">Reference proteome</keyword>
<dbReference type="KEGG" id="ela:UCREL1_3038"/>
<protein>
    <submittedName>
        <fullName evidence="1">Uncharacterized protein</fullName>
    </submittedName>
</protein>
<proteinExistence type="predicted"/>
<dbReference type="EMBL" id="KB705995">
    <property type="protein sequence ID" value="EMR69927.1"/>
    <property type="molecule type" value="Genomic_DNA"/>
</dbReference>
<dbReference type="PANTHER" id="PTHR36847:SF1">
    <property type="entry name" value="AMIDOLIGASE ENZYME"/>
    <property type="match status" value="1"/>
</dbReference>
<dbReference type="OrthoDB" id="412402at2759"/>
<dbReference type="Proteomes" id="UP000012174">
    <property type="component" value="Unassembled WGS sequence"/>
</dbReference>
<reference evidence="2" key="1">
    <citation type="journal article" date="2013" name="Genome Announc.">
        <title>Draft genome sequence of the grapevine dieback fungus Eutypa lata UCR-EL1.</title>
        <authorList>
            <person name="Blanco-Ulate B."/>
            <person name="Rolshausen P.E."/>
            <person name="Cantu D."/>
        </authorList>
    </citation>
    <scope>NUCLEOTIDE SEQUENCE [LARGE SCALE GENOMIC DNA]</scope>
    <source>
        <strain evidence="2">UCR-EL1</strain>
    </source>
</reference>
<dbReference type="eggNOG" id="ENOG502SRHV">
    <property type="taxonomic scope" value="Eukaryota"/>
</dbReference>
<dbReference type="PANTHER" id="PTHR36847">
    <property type="entry name" value="AMIDOLIGASE ENZYME"/>
    <property type="match status" value="1"/>
</dbReference>
<evidence type="ECO:0000313" key="2">
    <source>
        <dbReference type="Proteomes" id="UP000012174"/>
    </source>
</evidence>
<dbReference type="AlphaFoldDB" id="M7T012"/>
<sequence>MPPPASQNPQSSHYPSLETMTFGVEYQFYVHEDAILTPAKDGNPRESGQSLIDKDGAIRKSTHTRVGKFLQNMLGQPGLPHQVELTNTWGGNHRRTKNEVQRKSWIIKTYECLVDYTRVNALPNIHMALVTPILNNSKSLHEQVLLVGQTLRDSPYVSFTNKCDLYVDIGNEERITVLSCQKLFSLLFLGGESILDVLFREDRRNNSSYSLLESAAPVLRIRVGYPTYALTGQVPMDWFDSCFSQFTSEIDQDKKNALWRIWRTGTRDEFSSYASGYKSVAIKFHNIQDDGICTIGFAKADGQLDKDSNIEFLSVWLKVCMGLVAFAIDAELPEFGRVMRDLPDALTAPTGAERLQRFLTSLAFDDDVINSLVTRANALSSEPLGDPQRGLIGE</sequence>